<dbReference type="KEGG" id="pdio:PDMSB3_3687"/>
<evidence type="ECO:0000256" key="1">
    <source>
        <dbReference type="SAM" id="MobiDB-lite"/>
    </source>
</evidence>
<evidence type="ECO:0000313" key="2">
    <source>
        <dbReference type="EMBL" id="VVD30143.1"/>
    </source>
</evidence>
<organism evidence="2 3">
    <name type="scientific">Paraburkholderia dioscoreae</name>
    <dbReference type="NCBI Taxonomy" id="2604047"/>
    <lineage>
        <taxon>Bacteria</taxon>
        <taxon>Pseudomonadati</taxon>
        <taxon>Pseudomonadota</taxon>
        <taxon>Betaproteobacteria</taxon>
        <taxon>Burkholderiales</taxon>
        <taxon>Burkholderiaceae</taxon>
        <taxon>Paraburkholderia</taxon>
    </lineage>
</organism>
<reference evidence="2 3" key="1">
    <citation type="submission" date="2019-08" db="EMBL/GenBank/DDBJ databases">
        <authorList>
            <person name="Herpell B J."/>
        </authorList>
    </citation>
    <scope>NUCLEOTIDE SEQUENCE [LARGE SCALE GENOMIC DNA]</scope>
    <source>
        <strain evidence="3">Msb3</strain>
    </source>
</reference>
<dbReference type="AlphaFoldDB" id="A0A5Q4YUB0"/>
<keyword evidence="3" id="KW-1185">Reference proteome</keyword>
<proteinExistence type="predicted"/>
<gene>
    <name evidence="2" type="ORF">PDMSB3_3687</name>
</gene>
<dbReference type="EMBL" id="LR699553">
    <property type="protein sequence ID" value="VVD30143.1"/>
    <property type="molecule type" value="Genomic_DNA"/>
</dbReference>
<name>A0A5Q4YUB0_9BURK</name>
<feature type="compositionally biased region" description="Low complexity" evidence="1">
    <location>
        <begin position="57"/>
        <end position="69"/>
    </location>
</feature>
<protein>
    <submittedName>
        <fullName evidence="2">Uncharacterized protein</fullName>
    </submittedName>
</protein>
<dbReference type="Proteomes" id="UP000325811">
    <property type="component" value="Chromosome I"/>
</dbReference>
<accession>A0A5Q4YUB0</accession>
<feature type="region of interest" description="Disordered" evidence="1">
    <location>
        <begin position="57"/>
        <end position="86"/>
    </location>
</feature>
<evidence type="ECO:0000313" key="3">
    <source>
        <dbReference type="Proteomes" id="UP000325811"/>
    </source>
</evidence>
<sequence>MWWRLPGRLRASSRVAFRVALRFALRRSLRDLPRVARPGSLFDRPAVIVLHTVVTPTRKQTRPRTPIRQQPRHSRAAAAARPATPESRYAACGFTPGFTPFTYPNATRMARARFRFDTGHSF</sequence>